<dbReference type="Proteomes" id="UP001546774">
    <property type="component" value="Unassembled WGS sequence"/>
</dbReference>
<sequence>MLKLTLRPGEFIDIGENVRVIFSGGSANNIHLLVDAPREINIARSSAAKKKDTTEPGAGRYYKESGISDEAQKEIVSILMREKRKNAARRTQEDV</sequence>
<keyword evidence="4" id="KW-1185">Reference proteome</keyword>
<keyword evidence="2" id="KW-1005">Bacterial flagellum biogenesis</keyword>
<dbReference type="SUPFAM" id="SSF117130">
    <property type="entry name" value="CsrA-like"/>
    <property type="match status" value="1"/>
</dbReference>
<dbReference type="Pfam" id="PF02599">
    <property type="entry name" value="CsrA"/>
    <property type="match status" value="1"/>
</dbReference>
<protein>
    <submittedName>
        <fullName evidence="3">Carbon storage regulator</fullName>
    </submittedName>
</protein>
<comment type="caution">
    <text evidence="3">The sequence shown here is derived from an EMBL/GenBank/DDBJ whole genome shotgun (WGS) entry which is preliminary data.</text>
</comment>
<dbReference type="InterPro" id="IPR036107">
    <property type="entry name" value="CsrA_sf"/>
</dbReference>
<evidence type="ECO:0000313" key="3">
    <source>
        <dbReference type="EMBL" id="MEQ2555672.1"/>
    </source>
</evidence>
<evidence type="ECO:0000256" key="2">
    <source>
        <dbReference type="ARBA" id="ARBA00022795"/>
    </source>
</evidence>
<dbReference type="InterPro" id="IPR003751">
    <property type="entry name" value="CsrA"/>
</dbReference>
<proteinExistence type="predicted"/>
<dbReference type="EMBL" id="JBBMFS010000010">
    <property type="protein sequence ID" value="MEQ2555672.1"/>
    <property type="molecule type" value="Genomic_DNA"/>
</dbReference>
<evidence type="ECO:0000313" key="4">
    <source>
        <dbReference type="Proteomes" id="UP001546774"/>
    </source>
</evidence>
<reference evidence="3" key="1">
    <citation type="submission" date="2024-03" db="EMBL/GenBank/DDBJ databases">
        <title>Human intestinal bacterial collection.</title>
        <authorList>
            <person name="Pauvert C."/>
            <person name="Hitch T.C.A."/>
            <person name="Clavel T."/>
        </authorList>
    </citation>
    <scope>NUCLEOTIDE SEQUENCE [LARGE SCALE GENOMIC DNA]</scope>
    <source>
        <strain evidence="3">CLA-AA-H89B</strain>
    </source>
</reference>
<evidence type="ECO:0000256" key="1">
    <source>
        <dbReference type="ARBA" id="ARBA00022491"/>
    </source>
</evidence>
<organism evidence="3 4">
    <name type="scientific">Lachnospira intestinalis</name>
    <dbReference type="NCBI Taxonomy" id="3133158"/>
    <lineage>
        <taxon>Bacteria</taxon>
        <taxon>Bacillati</taxon>
        <taxon>Bacillota</taxon>
        <taxon>Clostridia</taxon>
        <taxon>Lachnospirales</taxon>
        <taxon>Lachnospiraceae</taxon>
        <taxon>Lachnospira</taxon>
    </lineage>
</organism>
<name>A0ABV1H7J2_9FIRM</name>
<gene>
    <name evidence="3" type="ORF">WMO37_11770</name>
</gene>
<accession>A0ABV1H7J2</accession>
<keyword evidence="1" id="KW-0678">Repressor</keyword>
<dbReference type="Gene3D" id="2.60.40.4380">
    <property type="entry name" value="Translational regulator CsrA"/>
    <property type="match status" value="1"/>
</dbReference>